<evidence type="ECO:0000256" key="2">
    <source>
        <dbReference type="SAM" id="SignalP"/>
    </source>
</evidence>
<dbReference type="AlphaFoldDB" id="Q2RUU9"/>
<keyword evidence="1 2" id="KW-0732">Signal</keyword>
<dbReference type="GO" id="GO:0016020">
    <property type="term" value="C:membrane"/>
    <property type="evidence" value="ECO:0007669"/>
    <property type="project" value="InterPro"/>
</dbReference>
<accession>Q2RUU9</accession>
<evidence type="ECO:0000259" key="4">
    <source>
        <dbReference type="SMART" id="SM00079"/>
    </source>
</evidence>
<dbReference type="CDD" id="cd13625">
    <property type="entry name" value="PBP2_AA_binding_like_1"/>
    <property type="match status" value="1"/>
</dbReference>
<dbReference type="GO" id="GO:0015276">
    <property type="term" value="F:ligand-gated monoatomic ion channel activity"/>
    <property type="evidence" value="ECO:0007669"/>
    <property type="project" value="InterPro"/>
</dbReference>
<sequence length="292" mass="31437">MALQEKPEISEMAMMTTKASWKAMVAGAAALMTMVAASLPANADTLEDIKKAGVIKAATEMQFPPFDFLEGDKYVGVDRDLMDEVAKELGVKVEYIDLPWTSVLPGLEAGKFDLVIAPVTITKERLARYAFTLPISEGTAALMKRADDDSITKPEDIAGKTIGGGKGTSQLGQIKEYAAALPGKVEFKEYVDSNQSYADLAAGRVDASVNSYPNLAYAAAQRPETFAVVLPPFGKTTYFSWVSRLGEKDASLVEAVNAALLKLGEDGRMSAIHEKWFGKGVDLPKTIPEPSF</sequence>
<proteinExistence type="predicted"/>
<feature type="chain" id="PRO_5004215039" evidence="2">
    <location>
        <begin position="44"/>
        <end position="292"/>
    </location>
</feature>
<dbReference type="HOGENOM" id="CLU_019602_18_5_5"/>
<dbReference type="PATRIC" id="fig|269796.9.peg.1361"/>
<evidence type="ECO:0000259" key="3">
    <source>
        <dbReference type="SMART" id="SM00062"/>
    </source>
</evidence>
<dbReference type="InterPro" id="IPR001320">
    <property type="entry name" value="Iontro_rcpt_C"/>
</dbReference>
<dbReference type="PANTHER" id="PTHR35936">
    <property type="entry name" value="MEMBRANE-BOUND LYTIC MUREIN TRANSGLYCOSYLASE F"/>
    <property type="match status" value="1"/>
</dbReference>
<dbReference type="InterPro" id="IPR001638">
    <property type="entry name" value="Solute-binding_3/MltF_N"/>
</dbReference>
<dbReference type="SUPFAM" id="SSF53850">
    <property type="entry name" value="Periplasmic binding protein-like II"/>
    <property type="match status" value="1"/>
</dbReference>
<name>Q2RUU9_RHORT</name>
<evidence type="ECO:0000256" key="1">
    <source>
        <dbReference type="ARBA" id="ARBA00022729"/>
    </source>
</evidence>
<organism evidence="5 6">
    <name type="scientific">Rhodospirillum rubrum (strain ATCC 11170 / ATH 1.1.1 / DSM 467 / LMG 4362 / NCIMB 8255 / S1)</name>
    <dbReference type="NCBI Taxonomy" id="269796"/>
    <lineage>
        <taxon>Bacteria</taxon>
        <taxon>Pseudomonadati</taxon>
        <taxon>Pseudomonadota</taxon>
        <taxon>Alphaproteobacteria</taxon>
        <taxon>Rhodospirillales</taxon>
        <taxon>Rhodospirillaceae</taxon>
        <taxon>Rhodospirillum</taxon>
    </lineage>
</organism>
<dbReference type="EnsemblBacteria" id="ABC22096">
    <property type="protein sequence ID" value="ABC22096"/>
    <property type="gene ID" value="Rru_A1295"/>
</dbReference>
<dbReference type="KEGG" id="rru:Rru_A1295"/>
<dbReference type="Proteomes" id="UP000001929">
    <property type="component" value="Chromosome"/>
</dbReference>
<dbReference type="SMART" id="SM00062">
    <property type="entry name" value="PBPb"/>
    <property type="match status" value="1"/>
</dbReference>
<dbReference type="eggNOG" id="COG0834">
    <property type="taxonomic scope" value="Bacteria"/>
</dbReference>
<dbReference type="PhylomeDB" id="Q2RUU9"/>
<dbReference type="SMART" id="SM00079">
    <property type="entry name" value="PBPe"/>
    <property type="match status" value="1"/>
</dbReference>
<dbReference type="Gene3D" id="3.40.190.10">
    <property type="entry name" value="Periplasmic binding protein-like II"/>
    <property type="match status" value="2"/>
</dbReference>
<evidence type="ECO:0000313" key="5">
    <source>
        <dbReference type="EMBL" id="ABC22096.1"/>
    </source>
</evidence>
<gene>
    <name evidence="5" type="ordered locus">Rru_A1295</name>
</gene>
<protein>
    <submittedName>
        <fullName evidence="5">Extracellular solute-binding protein, family 3</fullName>
    </submittedName>
</protein>
<dbReference type="PANTHER" id="PTHR35936:SF19">
    <property type="entry name" value="AMINO-ACID-BINDING PROTEIN YXEM-RELATED"/>
    <property type="match status" value="1"/>
</dbReference>
<keyword evidence="6" id="KW-1185">Reference proteome</keyword>
<feature type="domain" description="Solute-binding protein family 3/N-terminal" evidence="3">
    <location>
        <begin position="54"/>
        <end position="280"/>
    </location>
</feature>
<evidence type="ECO:0000313" key="6">
    <source>
        <dbReference type="Proteomes" id="UP000001929"/>
    </source>
</evidence>
<dbReference type="STRING" id="269796.Rru_A1295"/>
<dbReference type="EMBL" id="CP000230">
    <property type="protein sequence ID" value="ABC22096.1"/>
    <property type="molecule type" value="Genomic_DNA"/>
</dbReference>
<feature type="domain" description="Ionotropic glutamate receptor C-terminal" evidence="4">
    <location>
        <begin position="54"/>
        <end position="279"/>
    </location>
</feature>
<feature type="signal peptide" evidence="2">
    <location>
        <begin position="1"/>
        <end position="43"/>
    </location>
</feature>
<reference evidence="5 6" key="1">
    <citation type="journal article" date="2011" name="Stand. Genomic Sci.">
        <title>Complete genome sequence of Rhodospirillum rubrum type strain (S1).</title>
        <authorList>
            <person name="Munk A.C."/>
            <person name="Copeland A."/>
            <person name="Lucas S."/>
            <person name="Lapidus A."/>
            <person name="Del Rio T.G."/>
            <person name="Barry K."/>
            <person name="Detter J.C."/>
            <person name="Hammon N."/>
            <person name="Israni S."/>
            <person name="Pitluck S."/>
            <person name="Brettin T."/>
            <person name="Bruce D."/>
            <person name="Han C."/>
            <person name="Tapia R."/>
            <person name="Gilna P."/>
            <person name="Schmutz J."/>
            <person name="Larimer F."/>
            <person name="Land M."/>
            <person name="Kyrpides N.C."/>
            <person name="Mavromatis K."/>
            <person name="Richardson P."/>
            <person name="Rohde M."/>
            <person name="Goker M."/>
            <person name="Klenk H.P."/>
            <person name="Zhang Y."/>
            <person name="Roberts G.P."/>
            <person name="Reslewic S."/>
            <person name="Schwartz D.C."/>
        </authorList>
    </citation>
    <scope>NUCLEOTIDE SEQUENCE [LARGE SCALE GENOMIC DNA]</scope>
    <source>
        <strain evidence="6">ATCC 11170 / ATH 1.1.1 / DSM 467 / LMG 4362 / NCIMB 8255 / S1</strain>
    </source>
</reference>
<dbReference type="Pfam" id="PF00497">
    <property type="entry name" value="SBP_bac_3"/>
    <property type="match status" value="1"/>
</dbReference>